<feature type="domain" description="F-box" evidence="1">
    <location>
        <begin position="91"/>
        <end position="147"/>
    </location>
</feature>
<dbReference type="InterPro" id="IPR032675">
    <property type="entry name" value="LRR_dom_sf"/>
</dbReference>
<keyword evidence="3" id="KW-1185">Reference proteome</keyword>
<gene>
    <name evidence="2" type="ORF">HGRIS_000889</name>
</gene>
<organism evidence="2 3">
    <name type="scientific">Hohenbuehelia grisea</name>
    <dbReference type="NCBI Taxonomy" id="104357"/>
    <lineage>
        <taxon>Eukaryota</taxon>
        <taxon>Fungi</taxon>
        <taxon>Dikarya</taxon>
        <taxon>Basidiomycota</taxon>
        <taxon>Agaricomycotina</taxon>
        <taxon>Agaricomycetes</taxon>
        <taxon>Agaricomycetidae</taxon>
        <taxon>Agaricales</taxon>
        <taxon>Pleurotineae</taxon>
        <taxon>Pleurotaceae</taxon>
        <taxon>Hohenbuehelia</taxon>
    </lineage>
</organism>
<dbReference type="InterPro" id="IPR001810">
    <property type="entry name" value="F-box_dom"/>
</dbReference>
<evidence type="ECO:0000313" key="3">
    <source>
        <dbReference type="Proteomes" id="UP001556367"/>
    </source>
</evidence>
<evidence type="ECO:0000259" key="1">
    <source>
        <dbReference type="Pfam" id="PF12937"/>
    </source>
</evidence>
<protein>
    <recommendedName>
        <fullName evidence="1">F-box domain-containing protein</fullName>
    </recommendedName>
</protein>
<evidence type="ECO:0000313" key="2">
    <source>
        <dbReference type="EMBL" id="KAL0945395.1"/>
    </source>
</evidence>
<dbReference type="Proteomes" id="UP001556367">
    <property type="component" value="Unassembled WGS sequence"/>
</dbReference>
<name>A0ABR3IQ24_9AGAR</name>
<reference evidence="3" key="1">
    <citation type="submission" date="2024-06" db="EMBL/GenBank/DDBJ databases">
        <title>Multi-omics analyses provide insights into the biosynthesis of the anticancer antibiotic pleurotin in Hohenbuehelia grisea.</title>
        <authorList>
            <person name="Weaver J.A."/>
            <person name="Alberti F."/>
        </authorList>
    </citation>
    <scope>NUCLEOTIDE SEQUENCE [LARGE SCALE GENOMIC DNA]</scope>
    <source>
        <strain evidence="3">T-177</strain>
    </source>
</reference>
<accession>A0ABR3IQ24</accession>
<dbReference type="SUPFAM" id="SSF52047">
    <property type="entry name" value="RNI-like"/>
    <property type="match status" value="1"/>
</dbReference>
<dbReference type="EMBL" id="JASNQZ010000018">
    <property type="protein sequence ID" value="KAL0945395.1"/>
    <property type="molecule type" value="Genomic_DNA"/>
</dbReference>
<comment type="caution">
    <text evidence="2">The sequence shown here is derived from an EMBL/GenBank/DDBJ whole genome shotgun (WGS) entry which is preliminary data.</text>
</comment>
<proteinExistence type="predicted"/>
<dbReference type="Gene3D" id="3.80.10.10">
    <property type="entry name" value="Ribonuclease Inhibitor"/>
    <property type="match status" value="1"/>
</dbReference>
<dbReference type="Pfam" id="PF12937">
    <property type="entry name" value="F-box-like"/>
    <property type="match status" value="1"/>
</dbReference>
<dbReference type="Gene3D" id="1.20.1280.50">
    <property type="match status" value="1"/>
</dbReference>
<sequence length="504" mass="55790">MTLTLSSRFDYLTVSQVYPPGLALARTAHERCSFRRSSCQFGRQPFIARGGNAAFAPTKPLKLASPAVAHPSSTPHTATSPAPLAGTPSFIQEMPVEILCDIFMLCHLEERDNASTESRGARVIISHVCRRWRHVALCMPLLWSRISATMPTEHCLPRVETYLDRSALCPLSIRIFGDAIDTTWTERLISSCLEHSHRWRSIRLTLSNSFQTSIPILVGQSSFPNLEVLDLSLRGWDKQSGESLLNTFSEEAHIARLSWEWISEISFASLPFVSRLTHLNISGLITFSDAYHILSQCSNATVINLSQVNDPEPLTALPLLTMPKLQALSLTALRPCDSLYNCINAPDLKTLTIQHYFGGLLRTRDWEPIGSFLVRSGCKLNALEFRDQTLEDGALDRLFALPGLQTLRDLTIHQPDLSDQTLATLSGSVGGVCLLPKLKSLVFWGLGSRDGAVAAMASVRSSLSSRGPEYCNLIRLRTHLRSSQRRDMSGLEALKSSGMDIVYA</sequence>